<comment type="caution">
    <text evidence="1">The sequence shown here is derived from an EMBL/GenBank/DDBJ whole genome shotgun (WGS) entry which is preliminary data.</text>
</comment>
<keyword evidence="2" id="KW-1185">Reference proteome</keyword>
<evidence type="ECO:0000313" key="2">
    <source>
        <dbReference type="Proteomes" id="UP000260862"/>
    </source>
</evidence>
<dbReference type="Pfam" id="PF11185">
    <property type="entry name" value="DUF2971"/>
    <property type="match status" value="1"/>
</dbReference>
<name>A0A3E4MT50_9BACT</name>
<accession>A0A3E4MT50</accession>
<sequence>MARILYKYLDITGAKCMIGNQNLQFTNASQLNDPFDCHPKLLDYSSVPERKLQGWIPEEWWKMKEENDALNLRNETWLCSLSKINDSILMWAHYCYNHKGICIGLDLDKIMESVPPMFGSIYIKPIVLDVQYYNIIERPSAYNSAQDIFNYQWQTKAKEWEYEQEVRLVMPKPSSIYATLTPAQAKHPKEIWDWREIHHYMPLKGECFESIYFGVNIDEQEKEKIIQFVRKKLNPHINLYQMCVNADAFRLQPEFIKPLNSDLSDD</sequence>
<dbReference type="AlphaFoldDB" id="A0A3E4MT50"/>
<dbReference type="EMBL" id="QSQT01000030">
    <property type="protein sequence ID" value="RGK52536.1"/>
    <property type="molecule type" value="Genomic_DNA"/>
</dbReference>
<dbReference type="Proteomes" id="UP000260862">
    <property type="component" value="Unassembled WGS sequence"/>
</dbReference>
<dbReference type="RefSeq" id="WP_117673768.1">
    <property type="nucleotide sequence ID" value="NZ_CABOGR010000030.1"/>
</dbReference>
<protein>
    <submittedName>
        <fullName evidence="1">DUF2971 domain-containing protein</fullName>
    </submittedName>
</protein>
<evidence type="ECO:0000313" key="1">
    <source>
        <dbReference type="EMBL" id="RGK52536.1"/>
    </source>
</evidence>
<proteinExistence type="predicted"/>
<gene>
    <name evidence="1" type="ORF">DXD04_13485</name>
</gene>
<dbReference type="InterPro" id="IPR021352">
    <property type="entry name" value="DUF2971"/>
</dbReference>
<organism evidence="1 2">
    <name type="scientific">Phocaeicola plebeius</name>
    <dbReference type="NCBI Taxonomy" id="310297"/>
    <lineage>
        <taxon>Bacteria</taxon>
        <taxon>Pseudomonadati</taxon>
        <taxon>Bacteroidota</taxon>
        <taxon>Bacteroidia</taxon>
        <taxon>Bacteroidales</taxon>
        <taxon>Bacteroidaceae</taxon>
        <taxon>Phocaeicola</taxon>
    </lineage>
</organism>
<reference evidence="1 2" key="1">
    <citation type="submission" date="2018-08" db="EMBL/GenBank/DDBJ databases">
        <title>A genome reference for cultivated species of the human gut microbiota.</title>
        <authorList>
            <person name="Zou Y."/>
            <person name="Xue W."/>
            <person name="Luo G."/>
        </authorList>
    </citation>
    <scope>NUCLEOTIDE SEQUENCE [LARGE SCALE GENOMIC DNA]</scope>
    <source>
        <strain evidence="1 2">TF10-3AC</strain>
    </source>
</reference>